<dbReference type="EMBL" id="NIRI02000042">
    <property type="protein sequence ID" value="KAG5450141.1"/>
    <property type="molecule type" value="Genomic_DNA"/>
</dbReference>
<proteinExistence type="predicted"/>
<gene>
    <name evidence="1" type="ORF">CSKR_113242</name>
</gene>
<reference evidence="1 2" key="1">
    <citation type="journal article" date="2018" name="Biotechnol. Adv.">
        <title>Improved genomic resources and new bioinformatic workflow for the carcinogenic parasite Clonorchis sinensis: Biotechnological implications.</title>
        <authorList>
            <person name="Wang D."/>
            <person name="Korhonen P.K."/>
            <person name="Gasser R.B."/>
            <person name="Young N.D."/>
        </authorList>
    </citation>
    <scope>NUCLEOTIDE SEQUENCE [LARGE SCALE GENOMIC DNA]</scope>
    <source>
        <strain evidence="1">Cs-k2</strain>
    </source>
</reference>
<accession>A0A3R7GPT4</accession>
<evidence type="ECO:0000313" key="1">
    <source>
        <dbReference type="EMBL" id="KAG5450141.1"/>
    </source>
</evidence>
<name>A0A3R7GPT4_CLOSI</name>
<dbReference type="AlphaFoldDB" id="A0A3R7GPT4"/>
<reference evidence="1 2" key="2">
    <citation type="journal article" date="2021" name="Genomics">
        <title>High-quality reference genome for Clonorchis sinensis.</title>
        <authorList>
            <person name="Young N.D."/>
            <person name="Stroehlein A.J."/>
            <person name="Kinkar L."/>
            <person name="Wang T."/>
            <person name="Sohn W.M."/>
            <person name="Chang B.C.H."/>
            <person name="Kaur P."/>
            <person name="Weisz D."/>
            <person name="Dudchenko O."/>
            <person name="Aiden E.L."/>
            <person name="Korhonen P.K."/>
            <person name="Gasser R.B."/>
        </authorList>
    </citation>
    <scope>NUCLEOTIDE SEQUENCE [LARGE SCALE GENOMIC DNA]</scope>
    <source>
        <strain evidence="1">Cs-k2</strain>
    </source>
</reference>
<keyword evidence="2" id="KW-1185">Reference proteome</keyword>
<evidence type="ECO:0000313" key="2">
    <source>
        <dbReference type="Proteomes" id="UP000286415"/>
    </source>
</evidence>
<dbReference type="Proteomes" id="UP000286415">
    <property type="component" value="Unassembled WGS sequence"/>
</dbReference>
<comment type="caution">
    <text evidence="1">The sequence shown here is derived from an EMBL/GenBank/DDBJ whole genome shotgun (WGS) entry which is preliminary data.</text>
</comment>
<dbReference type="InParanoid" id="A0A3R7GPT4"/>
<protein>
    <submittedName>
        <fullName evidence="1">Uncharacterized protein</fullName>
    </submittedName>
</protein>
<organism evidence="1 2">
    <name type="scientific">Clonorchis sinensis</name>
    <name type="common">Chinese liver fluke</name>
    <dbReference type="NCBI Taxonomy" id="79923"/>
    <lineage>
        <taxon>Eukaryota</taxon>
        <taxon>Metazoa</taxon>
        <taxon>Spiralia</taxon>
        <taxon>Lophotrochozoa</taxon>
        <taxon>Platyhelminthes</taxon>
        <taxon>Trematoda</taxon>
        <taxon>Digenea</taxon>
        <taxon>Opisthorchiida</taxon>
        <taxon>Opisthorchiata</taxon>
        <taxon>Opisthorchiidae</taxon>
        <taxon>Clonorchis</taxon>
    </lineage>
</organism>
<sequence length="232" mass="25790">MERVKTPEKQNFVYGSFWRAVRINLSAVAPFRGLTAIPPEGCTRAGILPGFPSPDWGNSLSNHLGHIALRILKYGSLRRQNKLWCVQNSGAFVDWQACQGGQTGLESVLHVSTRLHCWFVQLLSLDASSYCLSGSGSVVPLARLPALCKEMVISSQYGFTLDGGAFGRDSVRRFCLLRLASGSTSLSVSRQFFRTSRLHGKRREKRLQTSAWSASTDVFQNEVKSVIDVRHR</sequence>